<organism evidence="2 3">
    <name type="scientific">Brevibacterium metallidurans</name>
    <dbReference type="NCBI Taxonomy" id="1482676"/>
    <lineage>
        <taxon>Bacteria</taxon>
        <taxon>Bacillati</taxon>
        <taxon>Actinomycetota</taxon>
        <taxon>Actinomycetes</taxon>
        <taxon>Micrococcales</taxon>
        <taxon>Brevibacteriaceae</taxon>
        <taxon>Brevibacterium</taxon>
    </lineage>
</organism>
<feature type="transmembrane region" description="Helical" evidence="1">
    <location>
        <begin position="62"/>
        <end position="89"/>
    </location>
</feature>
<name>A0ABP3C7P6_9MICO</name>
<keyword evidence="1" id="KW-0472">Membrane</keyword>
<dbReference type="EMBL" id="BAAAAF010000004">
    <property type="protein sequence ID" value="GAA0035498.1"/>
    <property type="molecule type" value="Genomic_DNA"/>
</dbReference>
<protein>
    <submittedName>
        <fullName evidence="2">Uncharacterized protein</fullName>
    </submittedName>
</protein>
<reference evidence="2 3" key="1">
    <citation type="submission" date="2024-01" db="EMBL/GenBank/DDBJ databases">
        <title>Characterization of antibiotic resistant novel bacterial strains and their environmental applications.</title>
        <authorList>
            <person name="Manzoor S."/>
            <person name="Abbas S."/>
            <person name="Arshad M."/>
            <person name="Ahmed I."/>
        </authorList>
    </citation>
    <scope>NUCLEOTIDE SEQUENCE [LARGE SCALE GENOMIC DNA]</scope>
    <source>
        <strain evidence="2 3">NCCP-602</strain>
    </source>
</reference>
<keyword evidence="1" id="KW-1133">Transmembrane helix</keyword>
<feature type="transmembrane region" description="Helical" evidence="1">
    <location>
        <begin position="12"/>
        <end position="35"/>
    </location>
</feature>
<comment type="caution">
    <text evidence="2">The sequence shown here is derived from an EMBL/GenBank/DDBJ whole genome shotgun (WGS) entry which is preliminary data.</text>
</comment>
<evidence type="ECO:0000256" key="1">
    <source>
        <dbReference type="SAM" id="Phobius"/>
    </source>
</evidence>
<accession>A0ABP3C7P6</accession>
<gene>
    <name evidence="2" type="ORF">NCCP602_14590</name>
</gene>
<proteinExistence type="predicted"/>
<sequence>MTRMRTRTTQSAMTIWAAGALIAVDTVFVVAYILWFNADEAAVSRAEAAGFDTSQLLPASNLLWVAMNGALVVLLGVNIVAVSAWFAMLARPTIAPDGRTH</sequence>
<keyword evidence="3" id="KW-1185">Reference proteome</keyword>
<evidence type="ECO:0000313" key="2">
    <source>
        <dbReference type="EMBL" id="GAA0035498.1"/>
    </source>
</evidence>
<evidence type="ECO:0000313" key="3">
    <source>
        <dbReference type="Proteomes" id="UP001498238"/>
    </source>
</evidence>
<keyword evidence="1" id="KW-0812">Transmembrane</keyword>
<dbReference type="Proteomes" id="UP001498238">
    <property type="component" value="Unassembled WGS sequence"/>
</dbReference>